<dbReference type="EMBL" id="CAJOBH010104934">
    <property type="protein sequence ID" value="CAF4631892.1"/>
    <property type="molecule type" value="Genomic_DNA"/>
</dbReference>
<feature type="compositionally biased region" description="Polar residues" evidence="1">
    <location>
        <begin position="15"/>
        <end position="26"/>
    </location>
</feature>
<name>A0A8S2ZT91_9BILA</name>
<evidence type="ECO:0000256" key="1">
    <source>
        <dbReference type="SAM" id="MobiDB-lite"/>
    </source>
</evidence>
<feature type="non-terminal residue" evidence="2">
    <location>
        <position position="35"/>
    </location>
</feature>
<evidence type="ECO:0000313" key="2">
    <source>
        <dbReference type="EMBL" id="CAF4631892.1"/>
    </source>
</evidence>
<feature type="region of interest" description="Disordered" evidence="1">
    <location>
        <begin position="1"/>
        <end position="35"/>
    </location>
</feature>
<evidence type="ECO:0000313" key="3">
    <source>
        <dbReference type="Proteomes" id="UP000681967"/>
    </source>
</evidence>
<sequence>MIAAATQHNKRSNYDKNSVQSDTPQVTPLDKSYKE</sequence>
<gene>
    <name evidence="2" type="ORF">BYL167_LOCUS41400</name>
</gene>
<protein>
    <submittedName>
        <fullName evidence="2">Uncharacterized protein</fullName>
    </submittedName>
</protein>
<reference evidence="2" key="1">
    <citation type="submission" date="2021-02" db="EMBL/GenBank/DDBJ databases">
        <authorList>
            <person name="Nowell W R."/>
        </authorList>
    </citation>
    <scope>NUCLEOTIDE SEQUENCE</scope>
</reference>
<dbReference type="AlphaFoldDB" id="A0A8S2ZT91"/>
<accession>A0A8S2ZT91</accession>
<dbReference type="Proteomes" id="UP000681967">
    <property type="component" value="Unassembled WGS sequence"/>
</dbReference>
<organism evidence="2 3">
    <name type="scientific">Rotaria magnacalcarata</name>
    <dbReference type="NCBI Taxonomy" id="392030"/>
    <lineage>
        <taxon>Eukaryota</taxon>
        <taxon>Metazoa</taxon>
        <taxon>Spiralia</taxon>
        <taxon>Gnathifera</taxon>
        <taxon>Rotifera</taxon>
        <taxon>Eurotatoria</taxon>
        <taxon>Bdelloidea</taxon>
        <taxon>Philodinida</taxon>
        <taxon>Philodinidae</taxon>
        <taxon>Rotaria</taxon>
    </lineage>
</organism>
<proteinExistence type="predicted"/>
<comment type="caution">
    <text evidence="2">The sequence shown here is derived from an EMBL/GenBank/DDBJ whole genome shotgun (WGS) entry which is preliminary data.</text>
</comment>